<dbReference type="EC" id="5.2.1.8" evidence="1"/>
<organism evidence="3 4">
    <name type="scientific">Diacronema lutheri</name>
    <name type="common">Unicellular marine alga</name>
    <name type="synonym">Monochrysis lutheri</name>
    <dbReference type="NCBI Taxonomy" id="2081491"/>
    <lineage>
        <taxon>Eukaryota</taxon>
        <taxon>Haptista</taxon>
        <taxon>Haptophyta</taxon>
        <taxon>Pavlovophyceae</taxon>
        <taxon>Pavlovales</taxon>
        <taxon>Pavlovaceae</taxon>
        <taxon>Diacronema</taxon>
    </lineage>
</organism>
<gene>
    <name evidence="3" type="ORF">KFE25_007570</name>
</gene>
<dbReference type="SUPFAM" id="SSF54534">
    <property type="entry name" value="FKBP-like"/>
    <property type="match status" value="1"/>
</dbReference>
<dbReference type="InterPro" id="IPR001179">
    <property type="entry name" value="PPIase_FKBP_dom"/>
</dbReference>
<keyword evidence="1" id="KW-0413">Isomerase</keyword>
<dbReference type="Pfam" id="PF00254">
    <property type="entry name" value="FKBP_C"/>
    <property type="match status" value="1"/>
</dbReference>
<evidence type="ECO:0000259" key="2">
    <source>
        <dbReference type="PROSITE" id="PS50059"/>
    </source>
</evidence>
<dbReference type="GO" id="GO:0003755">
    <property type="term" value="F:peptidyl-prolyl cis-trans isomerase activity"/>
    <property type="evidence" value="ECO:0007669"/>
    <property type="project" value="UniProtKB-KW"/>
</dbReference>
<dbReference type="InterPro" id="IPR046357">
    <property type="entry name" value="PPIase_dom_sf"/>
</dbReference>
<dbReference type="AlphaFoldDB" id="A0A8J5XV99"/>
<dbReference type="EMBL" id="JAGTXO010000003">
    <property type="protein sequence ID" value="KAG8469052.1"/>
    <property type="molecule type" value="Genomic_DNA"/>
</dbReference>
<evidence type="ECO:0000313" key="4">
    <source>
        <dbReference type="Proteomes" id="UP000751190"/>
    </source>
</evidence>
<evidence type="ECO:0000313" key="3">
    <source>
        <dbReference type="EMBL" id="KAG8469052.1"/>
    </source>
</evidence>
<dbReference type="Proteomes" id="UP000751190">
    <property type="component" value="Unassembled WGS sequence"/>
</dbReference>
<name>A0A8J5XV99_DIALT</name>
<comment type="caution">
    <text evidence="3">The sequence shown here is derived from an EMBL/GenBank/DDBJ whole genome shotgun (WGS) entry which is preliminary data.</text>
</comment>
<protein>
    <recommendedName>
        <fullName evidence="1">peptidylprolyl isomerase</fullName>
        <ecNumber evidence="1">5.2.1.8</ecNumber>
    </recommendedName>
</protein>
<accession>A0A8J5XV99</accession>
<sequence length="192" mass="21161">MFQRRGLVFAAGALLATRRRPADAAAFALPFVGGPSIELLTAPRVCQARVLPDDFVVVRYVATLGGEVVDSRYEKTPLTFQLGAFYLPGFDDALVRQCVQSTLKLTWARAPQVDWGREAGTPLPSGPLVYQVSLDRVEYEGFKEKMFDAQDARVFALERLTATSPAETRWYANSGPAEPPGQTLLEFFELAT</sequence>
<dbReference type="PROSITE" id="PS50059">
    <property type="entry name" value="FKBP_PPIASE"/>
    <property type="match status" value="1"/>
</dbReference>
<keyword evidence="1" id="KW-0697">Rotamase</keyword>
<reference evidence="3" key="1">
    <citation type="submission" date="2021-05" db="EMBL/GenBank/DDBJ databases">
        <title>The genome of the haptophyte Pavlova lutheri (Diacronema luteri, Pavlovales) - a model for lipid biosynthesis in eukaryotic algae.</title>
        <authorList>
            <person name="Hulatt C.J."/>
            <person name="Posewitz M.C."/>
        </authorList>
    </citation>
    <scope>NUCLEOTIDE SEQUENCE</scope>
    <source>
        <strain evidence="3">NIVA-4/92</strain>
    </source>
</reference>
<evidence type="ECO:0000256" key="1">
    <source>
        <dbReference type="PROSITE-ProRule" id="PRU00277"/>
    </source>
</evidence>
<comment type="catalytic activity">
    <reaction evidence="1">
        <text>[protein]-peptidylproline (omega=180) = [protein]-peptidylproline (omega=0)</text>
        <dbReference type="Rhea" id="RHEA:16237"/>
        <dbReference type="Rhea" id="RHEA-COMP:10747"/>
        <dbReference type="Rhea" id="RHEA-COMP:10748"/>
        <dbReference type="ChEBI" id="CHEBI:83833"/>
        <dbReference type="ChEBI" id="CHEBI:83834"/>
        <dbReference type="EC" id="5.2.1.8"/>
    </reaction>
</comment>
<feature type="domain" description="PPIase FKBP-type" evidence="2">
    <location>
        <begin position="53"/>
        <end position="138"/>
    </location>
</feature>
<keyword evidence="4" id="KW-1185">Reference proteome</keyword>
<dbReference type="OrthoDB" id="10435482at2759"/>
<proteinExistence type="predicted"/>
<dbReference type="Gene3D" id="3.10.50.40">
    <property type="match status" value="1"/>
</dbReference>